<comment type="cofactor">
    <cofactor evidence="1">
        <name>Mg(2+)</name>
        <dbReference type="ChEBI" id="CHEBI:18420"/>
    </cofactor>
</comment>
<dbReference type="GO" id="GO:0000287">
    <property type="term" value="F:magnesium ion binding"/>
    <property type="evidence" value="ECO:0007669"/>
    <property type="project" value="TreeGrafter"/>
</dbReference>
<dbReference type="Pfam" id="PF15617">
    <property type="entry name" value="C-C_Bond_Lyase"/>
    <property type="match status" value="1"/>
</dbReference>
<name>A0A4R2KTK5_9FIRM</name>
<dbReference type="PANTHER" id="PTHR32308">
    <property type="entry name" value="LYASE BETA SUBUNIT, PUTATIVE (AFU_ORTHOLOGUE AFUA_4G13030)-RELATED"/>
    <property type="match status" value="1"/>
</dbReference>
<evidence type="ECO:0000313" key="4">
    <source>
        <dbReference type="EMBL" id="TCO74409.1"/>
    </source>
</evidence>
<keyword evidence="5" id="KW-1185">Reference proteome</keyword>
<dbReference type="Gene3D" id="3.20.20.60">
    <property type="entry name" value="Phosphoenolpyruvate-binding domains"/>
    <property type="match status" value="1"/>
</dbReference>
<dbReference type="InterPro" id="IPR015813">
    <property type="entry name" value="Pyrv/PenolPyrv_kinase-like_dom"/>
</dbReference>
<accession>A0A4R2KTK5</accession>
<comment type="caution">
    <text evidence="4">The sequence shown here is derived from an EMBL/GenBank/DDBJ whole genome shotgun (WGS) entry which is preliminary data.</text>
</comment>
<dbReference type="SUPFAM" id="SSF51621">
    <property type="entry name" value="Phosphoenolpyruvate/pyruvate domain"/>
    <property type="match status" value="1"/>
</dbReference>
<dbReference type="PANTHER" id="PTHR32308:SF10">
    <property type="entry name" value="CITRATE LYASE SUBUNIT BETA"/>
    <property type="match status" value="1"/>
</dbReference>
<proteinExistence type="predicted"/>
<dbReference type="OrthoDB" id="9786940at2"/>
<keyword evidence="2" id="KW-0479">Metal-binding</keyword>
<dbReference type="EMBL" id="SLWV01000013">
    <property type="protein sequence ID" value="TCO74409.1"/>
    <property type="molecule type" value="Genomic_DNA"/>
</dbReference>
<dbReference type="Proteomes" id="UP000294919">
    <property type="component" value="Unassembled WGS sequence"/>
</dbReference>
<organism evidence="4 5">
    <name type="scientific">Marinisporobacter balticus</name>
    <dbReference type="NCBI Taxonomy" id="2018667"/>
    <lineage>
        <taxon>Bacteria</taxon>
        <taxon>Bacillati</taxon>
        <taxon>Bacillota</taxon>
        <taxon>Clostridia</taxon>
        <taxon>Peptostreptococcales</taxon>
        <taxon>Thermotaleaceae</taxon>
        <taxon>Marinisporobacter</taxon>
    </lineage>
</organism>
<evidence type="ECO:0000256" key="3">
    <source>
        <dbReference type="ARBA" id="ARBA00022842"/>
    </source>
</evidence>
<evidence type="ECO:0000256" key="1">
    <source>
        <dbReference type="ARBA" id="ARBA00001946"/>
    </source>
</evidence>
<gene>
    <name evidence="4" type="ORF">EV214_11354</name>
</gene>
<keyword evidence="4" id="KW-0456">Lyase</keyword>
<protein>
    <submittedName>
        <fullName evidence="4">Citrate lyase beta subunit</fullName>
    </submittedName>
</protein>
<dbReference type="InterPro" id="IPR040442">
    <property type="entry name" value="Pyrv_kinase-like_dom_sf"/>
</dbReference>
<evidence type="ECO:0000313" key="5">
    <source>
        <dbReference type="Proteomes" id="UP000294919"/>
    </source>
</evidence>
<dbReference type="InterPro" id="IPR039480">
    <property type="entry name" value="C-C_Bond_Lyase-like"/>
</dbReference>
<keyword evidence="3" id="KW-0460">Magnesium</keyword>
<dbReference type="RefSeq" id="WP_132245524.1">
    <property type="nucleotide sequence ID" value="NZ_SLWV01000013.1"/>
</dbReference>
<evidence type="ECO:0000256" key="2">
    <source>
        <dbReference type="ARBA" id="ARBA00022723"/>
    </source>
</evidence>
<dbReference type="GO" id="GO:0016829">
    <property type="term" value="F:lyase activity"/>
    <property type="evidence" value="ECO:0007669"/>
    <property type="project" value="UniProtKB-KW"/>
</dbReference>
<sequence length="396" mass="46103">MRYFNYLTPEEKQSIFYLQPEDFYRDSPKELLSYAMGATLYMPATRENIAQDLIKNKHVEMRSMVICLEDAIGDQDVKEAENRVCKHFKELSLAIKNGETKKEDLPLIFLRVRNKEQMMHIADKIGENIFLLTGFTFPKFSWRNGEAFFESLKKINKISGKHLYGMPILETADIIYHETRIKSLNSIRNILDINYENVLNVRVGATDFSSLFGLRRDYDMTIYDIAVIRDCIADILNYFTRIDKNYVVSAPVWEYFSSGDRVLKPQLRRSPFEETYGQRGIKIRNELLDAYVDGLIREILLDKSNGFVGKTIIHPSHIMPVQSLYVVSHEEYIDALSIIENNDGRVGVIKSQYANKMNEIKPHLNWARKIMKKSKIYGVYHEGKNFTNLLAEKAYL</sequence>
<reference evidence="4 5" key="1">
    <citation type="submission" date="2019-03" db="EMBL/GenBank/DDBJ databases">
        <title>Genomic Encyclopedia of Type Strains, Phase IV (KMG-IV): sequencing the most valuable type-strain genomes for metagenomic binning, comparative biology and taxonomic classification.</title>
        <authorList>
            <person name="Goeker M."/>
        </authorList>
    </citation>
    <scope>NUCLEOTIDE SEQUENCE [LARGE SCALE GENOMIC DNA]</scope>
    <source>
        <strain evidence="4 5">DSM 102940</strain>
    </source>
</reference>
<dbReference type="GO" id="GO:0006107">
    <property type="term" value="P:oxaloacetate metabolic process"/>
    <property type="evidence" value="ECO:0007669"/>
    <property type="project" value="TreeGrafter"/>
</dbReference>
<dbReference type="AlphaFoldDB" id="A0A4R2KTK5"/>